<name>A0A250IPX5_9BACT</name>
<dbReference type="RefSeq" id="WP_095981360.1">
    <property type="nucleotide sequence ID" value="NZ_CP022163.1"/>
</dbReference>
<dbReference type="AlphaFoldDB" id="A0A250IPX5"/>
<gene>
    <name evidence="1" type="ORF">MEBOL_006783</name>
</gene>
<organism evidence="1 2">
    <name type="scientific">Melittangium boletus DSM 14713</name>
    <dbReference type="NCBI Taxonomy" id="1294270"/>
    <lineage>
        <taxon>Bacteria</taxon>
        <taxon>Pseudomonadati</taxon>
        <taxon>Myxococcota</taxon>
        <taxon>Myxococcia</taxon>
        <taxon>Myxococcales</taxon>
        <taxon>Cystobacterineae</taxon>
        <taxon>Archangiaceae</taxon>
        <taxon>Melittangium</taxon>
    </lineage>
</organism>
<accession>A0A250IPX5</accession>
<dbReference type="EMBL" id="CP022163">
    <property type="protein sequence ID" value="ATB33292.1"/>
    <property type="molecule type" value="Genomic_DNA"/>
</dbReference>
<dbReference type="Proteomes" id="UP000217289">
    <property type="component" value="Chromosome"/>
</dbReference>
<proteinExistence type="predicted"/>
<sequence length="61" mass="6724">MATIALGPTFAGGLQPIVEEGYELIYLPDVNNDALQREGKAPVFCSSFSEPRVMPWRGRAR</sequence>
<protein>
    <submittedName>
        <fullName evidence="1">Uncharacterized protein</fullName>
    </submittedName>
</protein>
<reference evidence="1 2" key="1">
    <citation type="submission" date="2017-06" db="EMBL/GenBank/DDBJ databases">
        <authorList>
            <person name="Kim H.J."/>
            <person name="Triplett B.A."/>
        </authorList>
    </citation>
    <scope>NUCLEOTIDE SEQUENCE [LARGE SCALE GENOMIC DNA]</scope>
    <source>
        <strain evidence="1 2">DSM 14713</strain>
    </source>
</reference>
<dbReference type="OrthoDB" id="8864980at2"/>
<evidence type="ECO:0000313" key="2">
    <source>
        <dbReference type="Proteomes" id="UP000217289"/>
    </source>
</evidence>
<dbReference type="KEGG" id="mbd:MEBOL_006783"/>
<keyword evidence="2" id="KW-1185">Reference proteome</keyword>
<evidence type="ECO:0000313" key="1">
    <source>
        <dbReference type="EMBL" id="ATB33292.1"/>
    </source>
</evidence>